<accession>A0AAV5ICU5</accession>
<name>A0AAV5ICU5_9ROSI</name>
<evidence type="ECO:0000313" key="2">
    <source>
        <dbReference type="Proteomes" id="UP001054252"/>
    </source>
</evidence>
<keyword evidence="2" id="KW-1185">Reference proteome</keyword>
<dbReference type="Proteomes" id="UP001054252">
    <property type="component" value="Unassembled WGS sequence"/>
</dbReference>
<comment type="caution">
    <text evidence="1">The sequence shown here is derived from an EMBL/GenBank/DDBJ whole genome shotgun (WGS) entry which is preliminary data.</text>
</comment>
<proteinExistence type="predicted"/>
<organism evidence="1 2">
    <name type="scientific">Rubroshorea leprosula</name>
    <dbReference type="NCBI Taxonomy" id="152421"/>
    <lineage>
        <taxon>Eukaryota</taxon>
        <taxon>Viridiplantae</taxon>
        <taxon>Streptophyta</taxon>
        <taxon>Embryophyta</taxon>
        <taxon>Tracheophyta</taxon>
        <taxon>Spermatophyta</taxon>
        <taxon>Magnoliopsida</taxon>
        <taxon>eudicotyledons</taxon>
        <taxon>Gunneridae</taxon>
        <taxon>Pentapetalae</taxon>
        <taxon>rosids</taxon>
        <taxon>malvids</taxon>
        <taxon>Malvales</taxon>
        <taxon>Dipterocarpaceae</taxon>
        <taxon>Rubroshorea</taxon>
    </lineage>
</organism>
<reference evidence="1 2" key="1">
    <citation type="journal article" date="2021" name="Commun. Biol.">
        <title>The genome of Shorea leprosula (Dipterocarpaceae) highlights the ecological relevance of drought in aseasonal tropical rainforests.</title>
        <authorList>
            <person name="Ng K.K.S."/>
            <person name="Kobayashi M.J."/>
            <person name="Fawcett J.A."/>
            <person name="Hatakeyama M."/>
            <person name="Paape T."/>
            <person name="Ng C.H."/>
            <person name="Ang C.C."/>
            <person name="Tnah L.H."/>
            <person name="Lee C.T."/>
            <person name="Nishiyama T."/>
            <person name="Sese J."/>
            <person name="O'Brien M.J."/>
            <person name="Copetti D."/>
            <person name="Mohd Noor M.I."/>
            <person name="Ong R.C."/>
            <person name="Putra M."/>
            <person name="Sireger I.Z."/>
            <person name="Indrioko S."/>
            <person name="Kosugi Y."/>
            <person name="Izuno A."/>
            <person name="Isagi Y."/>
            <person name="Lee S.L."/>
            <person name="Shimizu K.K."/>
        </authorList>
    </citation>
    <scope>NUCLEOTIDE SEQUENCE [LARGE SCALE GENOMIC DNA]</scope>
    <source>
        <strain evidence="1">214</strain>
    </source>
</reference>
<dbReference type="EMBL" id="BPVZ01000014">
    <property type="protein sequence ID" value="GKU99721.1"/>
    <property type="molecule type" value="Genomic_DNA"/>
</dbReference>
<sequence length="79" mass="9155">MWEKLRHPIPNRIVLLSSAFGLDIRSTLGLDFSFVDKKGALASQGGQQKLERSRGRKRAEIQRKCRKLRRKLREKMGCC</sequence>
<dbReference type="AlphaFoldDB" id="A0AAV5ICU5"/>
<gene>
    <name evidence="1" type="ORF">SLEP1_g12525</name>
</gene>
<protein>
    <submittedName>
        <fullName evidence="1">Uncharacterized protein</fullName>
    </submittedName>
</protein>
<evidence type="ECO:0000313" key="1">
    <source>
        <dbReference type="EMBL" id="GKU99721.1"/>
    </source>
</evidence>